<dbReference type="Proteomes" id="UP000694570">
    <property type="component" value="Unplaced"/>
</dbReference>
<protein>
    <recommendedName>
        <fullName evidence="5">F-box domain-containing protein</fullName>
    </recommendedName>
</protein>
<feature type="domain" description="FBA" evidence="2">
    <location>
        <begin position="104"/>
        <end position="281"/>
    </location>
</feature>
<dbReference type="SMART" id="SM00256">
    <property type="entry name" value="FBOX"/>
    <property type="match status" value="1"/>
</dbReference>
<dbReference type="AlphaFoldDB" id="A0A8D0XQJ5"/>
<sequence>MGSFEDRCALAFEACFAAAEEPKPQDTLDLSQLPPELLMMLLSHVPPRVLLGRCRQVCRCWDALVDCPTLWLIILARDHRALWPVLQTCLPPASDARPSILSRFCERRPIGQNLIQNLKGKEAFLDWFVLREEAALVLEENWRVTLNRSVHWQDCFLSAYRWHHKKKVVDLEEEGLWPELLDSGKLEICVSDWWTDKQCTDCLYCLTVQLLDANQGVLHQFAPLPQPDGTHPFLCLQVSHVFSNLKKGVRFVSLEHWIRDMRFLSEQYGVYLCNSSVIVRVRPS</sequence>
<proteinExistence type="predicted"/>
<dbReference type="PROSITE" id="PS51114">
    <property type="entry name" value="FBA"/>
    <property type="match status" value="1"/>
</dbReference>
<dbReference type="FunFam" id="2.60.120.260:FF:000168">
    <property type="entry name" value="F-box only protein 6-like Protein"/>
    <property type="match status" value="1"/>
</dbReference>
<dbReference type="SMR" id="A0A8D0XQJ5"/>
<name>A0A8D0XQJ5_PIG</name>
<dbReference type="PROSITE" id="PS50181">
    <property type="entry name" value="FBOX"/>
    <property type="match status" value="1"/>
</dbReference>
<feature type="domain" description="F-box" evidence="1">
    <location>
        <begin position="27"/>
        <end position="74"/>
    </location>
</feature>
<evidence type="ECO:0000313" key="4">
    <source>
        <dbReference type="Proteomes" id="UP000694570"/>
    </source>
</evidence>
<dbReference type="Pfam" id="PF04300">
    <property type="entry name" value="FBA"/>
    <property type="match status" value="1"/>
</dbReference>
<evidence type="ECO:0008006" key="5">
    <source>
        <dbReference type="Google" id="ProtNLM"/>
    </source>
</evidence>
<dbReference type="InterPro" id="IPR007397">
    <property type="entry name" value="F-box-assoc_dom"/>
</dbReference>
<dbReference type="InterPro" id="IPR039752">
    <property type="entry name" value="F-box_only"/>
</dbReference>
<evidence type="ECO:0000259" key="2">
    <source>
        <dbReference type="PROSITE" id="PS51114"/>
    </source>
</evidence>
<dbReference type="FunFam" id="1.20.1280.50:FF:000002">
    <property type="entry name" value="F-box only protein 44"/>
    <property type="match status" value="1"/>
</dbReference>
<dbReference type="InterPro" id="IPR008979">
    <property type="entry name" value="Galactose-bd-like_sf"/>
</dbReference>
<dbReference type="SUPFAM" id="SSF81383">
    <property type="entry name" value="F-box domain"/>
    <property type="match status" value="1"/>
</dbReference>
<dbReference type="InterPro" id="IPR001810">
    <property type="entry name" value="F-box_dom"/>
</dbReference>
<dbReference type="GO" id="GO:0005737">
    <property type="term" value="C:cytoplasm"/>
    <property type="evidence" value="ECO:0007669"/>
    <property type="project" value="UniProtKB-ARBA"/>
</dbReference>
<dbReference type="PANTHER" id="PTHR12125">
    <property type="entry name" value="F-BOX ONLY PROTEIN 6-LIKE PROTEIN"/>
    <property type="match status" value="1"/>
</dbReference>
<dbReference type="InterPro" id="IPR036047">
    <property type="entry name" value="F-box-like_dom_sf"/>
</dbReference>
<dbReference type="SMART" id="SM01198">
    <property type="entry name" value="FBA"/>
    <property type="match status" value="1"/>
</dbReference>
<dbReference type="Pfam" id="PF12937">
    <property type="entry name" value="F-box-like"/>
    <property type="match status" value="1"/>
</dbReference>
<evidence type="ECO:0000259" key="1">
    <source>
        <dbReference type="PROSITE" id="PS50181"/>
    </source>
</evidence>
<reference evidence="3" key="1">
    <citation type="submission" date="2025-08" db="UniProtKB">
        <authorList>
            <consortium name="Ensembl"/>
        </authorList>
    </citation>
    <scope>IDENTIFICATION</scope>
</reference>
<dbReference type="Gene3D" id="2.60.120.260">
    <property type="entry name" value="Galactose-binding domain-like"/>
    <property type="match status" value="1"/>
</dbReference>
<evidence type="ECO:0000313" key="3">
    <source>
        <dbReference type="Ensembl" id="ENSSSCP00030040027.1"/>
    </source>
</evidence>
<dbReference type="PANTHER" id="PTHR12125:SF9">
    <property type="entry name" value="F-BOX ONLY PROTEIN 27"/>
    <property type="match status" value="1"/>
</dbReference>
<organism evidence="3 4">
    <name type="scientific">Sus scrofa</name>
    <name type="common">Pig</name>
    <dbReference type="NCBI Taxonomy" id="9823"/>
    <lineage>
        <taxon>Eukaryota</taxon>
        <taxon>Metazoa</taxon>
        <taxon>Chordata</taxon>
        <taxon>Craniata</taxon>
        <taxon>Vertebrata</taxon>
        <taxon>Euteleostomi</taxon>
        <taxon>Mammalia</taxon>
        <taxon>Eutheria</taxon>
        <taxon>Laurasiatheria</taxon>
        <taxon>Artiodactyla</taxon>
        <taxon>Suina</taxon>
        <taxon>Suidae</taxon>
        <taxon>Sus</taxon>
    </lineage>
</organism>
<dbReference type="Ensembl" id="ENSSSCT00030086782.1">
    <property type="protein sequence ID" value="ENSSSCP00030040027.1"/>
    <property type="gene ID" value="ENSSSCG00030062040.1"/>
</dbReference>
<dbReference type="Gene3D" id="1.20.1280.50">
    <property type="match status" value="1"/>
</dbReference>
<accession>A0A8D0XQJ5</accession>
<dbReference type="SUPFAM" id="SSF49785">
    <property type="entry name" value="Galactose-binding domain-like"/>
    <property type="match status" value="1"/>
</dbReference>